<evidence type="ECO:0000313" key="9">
    <source>
        <dbReference type="EMBL" id="KAK7689889.1"/>
    </source>
</evidence>
<evidence type="ECO:0000313" key="10">
    <source>
        <dbReference type="Proteomes" id="UP001385951"/>
    </source>
</evidence>
<dbReference type="Pfam" id="PF00075">
    <property type="entry name" value="RNase_H"/>
    <property type="match status" value="1"/>
</dbReference>
<dbReference type="EMBL" id="JASBNA010000007">
    <property type="protein sequence ID" value="KAK7689889.1"/>
    <property type="molecule type" value="Genomic_DNA"/>
</dbReference>
<dbReference type="GO" id="GO:0003676">
    <property type="term" value="F:nucleic acid binding"/>
    <property type="evidence" value="ECO:0007669"/>
    <property type="project" value="InterPro"/>
</dbReference>
<dbReference type="InterPro" id="IPR002156">
    <property type="entry name" value="RNaseH_domain"/>
</dbReference>
<dbReference type="GO" id="GO:0004523">
    <property type="term" value="F:RNA-DNA hybrid ribonuclease activity"/>
    <property type="evidence" value="ECO:0007669"/>
    <property type="project" value="UniProtKB-EC"/>
</dbReference>
<dbReference type="PANTHER" id="PTHR10642:SF26">
    <property type="entry name" value="RIBONUCLEASE H1"/>
    <property type="match status" value="1"/>
</dbReference>
<dbReference type="InterPro" id="IPR050092">
    <property type="entry name" value="RNase_H"/>
</dbReference>
<keyword evidence="4" id="KW-0540">Nuclease</keyword>
<dbReference type="AlphaFoldDB" id="A0AAW0GJF2"/>
<dbReference type="EC" id="3.1.26.4" evidence="3"/>
<evidence type="ECO:0000256" key="3">
    <source>
        <dbReference type="ARBA" id="ARBA00012180"/>
    </source>
</evidence>
<proteinExistence type="inferred from homology"/>
<dbReference type="GO" id="GO:0046872">
    <property type="term" value="F:metal ion binding"/>
    <property type="evidence" value="ECO:0007669"/>
    <property type="project" value="UniProtKB-KW"/>
</dbReference>
<evidence type="ECO:0000259" key="8">
    <source>
        <dbReference type="PROSITE" id="PS50879"/>
    </source>
</evidence>
<evidence type="ECO:0000256" key="4">
    <source>
        <dbReference type="ARBA" id="ARBA00022722"/>
    </source>
</evidence>
<sequence>MNPPNDNLSLTRHRKEANEIAYENDCAITFDPSITDPEDVTQTIRMFTSQRNDLSSKLPSLRPRYPRRAVEELTVYTDGSSLENGDENSRVGSGVWFGDNDPRNASIRVTRPGATNQTGELIAILVAAQRAPPDSLLHIKSDSKYAINGLTRHLPKWEEKGWIDVKNADIFQAIVTTLRQRAALTTFQWVKGHADVYGNECADKLAGEGARKSELDEIDLSTHPGFLLTGAKLATITQALAYRGIRMRIAQKQRCKTESNIKAVQQEVAKLMGRKYPLSTIWKSTHSPDIAKPTQDFLWKGLHGAHKVGTYWSYIPNCENRILCEICDKEDSMQHILCECKAPGQRLAWKLAETLWRRKSQPWKQVTLNMILGVGLMSFNEEKTPKKGGPDRLFRILITETAYLIWKLRCKRVIGCDGDTNPHHSAVEIAHRWMAALNTRLTLDRQMTRRRLSKRAIPSHVVKSTWTKVVEDEDALPENWSKAKEVLVGSVDQEVLLDLEIDESHTTG</sequence>
<evidence type="ECO:0000256" key="1">
    <source>
        <dbReference type="ARBA" id="ARBA00000077"/>
    </source>
</evidence>
<comment type="caution">
    <text evidence="9">The sequence shown here is derived from an EMBL/GenBank/DDBJ whole genome shotgun (WGS) entry which is preliminary data.</text>
</comment>
<dbReference type="SUPFAM" id="SSF53098">
    <property type="entry name" value="Ribonuclease H-like"/>
    <property type="match status" value="1"/>
</dbReference>
<dbReference type="InterPro" id="IPR036397">
    <property type="entry name" value="RNaseH_sf"/>
</dbReference>
<dbReference type="GO" id="GO:0043137">
    <property type="term" value="P:DNA replication, removal of RNA primer"/>
    <property type="evidence" value="ECO:0007669"/>
    <property type="project" value="TreeGrafter"/>
</dbReference>
<dbReference type="PANTHER" id="PTHR10642">
    <property type="entry name" value="RIBONUCLEASE H1"/>
    <property type="match status" value="1"/>
</dbReference>
<protein>
    <recommendedName>
        <fullName evidence="3">ribonuclease H</fullName>
        <ecNumber evidence="3">3.1.26.4</ecNumber>
    </recommendedName>
</protein>
<dbReference type="CDD" id="cd09280">
    <property type="entry name" value="RNase_HI_eukaryote_like"/>
    <property type="match status" value="1"/>
</dbReference>
<gene>
    <name evidence="9" type="ORF">QCA50_006528</name>
</gene>
<reference evidence="9 10" key="1">
    <citation type="submission" date="2022-09" db="EMBL/GenBank/DDBJ databases">
        <authorList>
            <person name="Palmer J.M."/>
        </authorList>
    </citation>
    <scope>NUCLEOTIDE SEQUENCE [LARGE SCALE GENOMIC DNA]</scope>
    <source>
        <strain evidence="9 10">DSM 7382</strain>
    </source>
</reference>
<keyword evidence="10" id="KW-1185">Reference proteome</keyword>
<keyword evidence="7" id="KW-0378">Hydrolase</keyword>
<comment type="catalytic activity">
    <reaction evidence="1">
        <text>Endonucleolytic cleavage to 5'-phosphomonoester.</text>
        <dbReference type="EC" id="3.1.26.4"/>
    </reaction>
</comment>
<organism evidence="9 10">
    <name type="scientific">Cerrena zonata</name>
    <dbReference type="NCBI Taxonomy" id="2478898"/>
    <lineage>
        <taxon>Eukaryota</taxon>
        <taxon>Fungi</taxon>
        <taxon>Dikarya</taxon>
        <taxon>Basidiomycota</taxon>
        <taxon>Agaricomycotina</taxon>
        <taxon>Agaricomycetes</taxon>
        <taxon>Polyporales</taxon>
        <taxon>Cerrenaceae</taxon>
        <taxon>Cerrena</taxon>
    </lineage>
</organism>
<evidence type="ECO:0000256" key="6">
    <source>
        <dbReference type="ARBA" id="ARBA00022759"/>
    </source>
</evidence>
<evidence type="ECO:0000256" key="5">
    <source>
        <dbReference type="ARBA" id="ARBA00022723"/>
    </source>
</evidence>
<feature type="domain" description="RNase H type-1" evidence="8">
    <location>
        <begin position="69"/>
        <end position="211"/>
    </location>
</feature>
<keyword evidence="5" id="KW-0479">Metal-binding</keyword>
<dbReference type="Gene3D" id="3.30.420.10">
    <property type="entry name" value="Ribonuclease H-like superfamily/Ribonuclease H"/>
    <property type="match status" value="1"/>
</dbReference>
<evidence type="ECO:0000256" key="7">
    <source>
        <dbReference type="ARBA" id="ARBA00022801"/>
    </source>
</evidence>
<dbReference type="PROSITE" id="PS50879">
    <property type="entry name" value="RNASE_H_1"/>
    <property type="match status" value="1"/>
</dbReference>
<comment type="similarity">
    <text evidence="2">Belongs to the RNase H family.</text>
</comment>
<accession>A0AAW0GJF2</accession>
<dbReference type="InterPro" id="IPR012337">
    <property type="entry name" value="RNaseH-like_sf"/>
</dbReference>
<dbReference type="Proteomes" id="UP001385951">
    <property type="component" value="Unassembled WGS sequence"/>
</dbReference>
<keyword evidence="6" id="KW-0255">Endonuclease</keyword>
<evidence type="ECO:0000256" key="2">
    <source>
        <dbReference type="ARBA" id="ARBA00005300"/>
    </source>
</evidence>
<name>A0AAW0GJF2_9APHY</name>